<protein>
    <submittedName>
        <fullName evidence="1">Uncharacterized protein</fullName>
    </submittedName>
</protein>
<reference evidence="1" key="1">
    <citation type="submission" date="2021-01" db="EMBL/GenBank/DDBJ databases">
        <authorList>
            <person name="Kaushik A."/>
        </authorList>
    </citation>
    <scope>NUCLEOTIDE SEQUENCE</scope>
    <source>
        <strain evidence="1">AG3-1AP</strain>
    </source>
</reference>
<dbReference type="EMBL" id="CAJMWV010000669">
    <property type="protein sequence ID" value="CAE6410054.1"/>
    <property type="molecule type" value="Genomic_DNA"/>
</dbReference>
<dbReference type="AlphaFoldDB" id="A0A8H2WYS1"/>
<accession>A0A8H2WYS1</accession>
<sequence length="74" mass="8411">TDPPVIVVTSLRGTALYAQHKKRTQSQLPLPPSRSVKSDPIIGHLRYIPSEDEPRAYYDWSKELNRDIVSSQHA</sequence>
<feature type="non-terminal residue" evidence="1">
    <location>
        <position position="1"/>
    </location>
</feature>
<comment type="caution">
    <text evidence="1">The sequence shown here is derived from an EMBL/GenBank/DDBJ whole genome shotgun (WGS) entry which is preliminary data.</text>
</comment>
<name>A0A8H2WYS1_9AGAM</name>
<proteinExistence type="predicted"/>
<gene>
    <name evidence="1" type="ORF">RDB_LOCUS21099</name>
</gene>
<evidence type="ECO:0000313" key="2">
    <source>
        <dbReference type="Proteomes" id="UP000663831"/>
    </source>
</evidence>
<dbReference type="Proteomes" id="UP000663831">
    <property type="component" value="Unassembled WGS sequence"/>
</dbReference>
<organism evidence="1 2">
    <name type="scientific">Rhizoctonia solani</name>
    <dbReference type="NCBI Taxonomy" id="456999"/>
    <lineage>
        <taxon>Eukaryota</taxon>
        <taxon>Fungi</taxon>
        <taxon>Dikarya</taxon>
        <taxon>Basidiomycota</taxon>
        <taxon>Agaricomycotina</taxon>
        <taxon>Agaricomycetes</taxon>
        <taxon>Cantharellales</taxon>
        <taxon>Ceratobasidiaceae</taxon>
        <taxon>Rhizoctonia</taxon>
    </lineage>
</organism>
<evidence type="ECO:0000313" key="1">
    <source>
        <dbReference type="EMBL" id="CAE6410054.1"/>
    </source>
</evidence>